<feature type="signal peptide" evidence="1">
    <location>
        <begin position="1"/>
        <end position="24"/>
    </location>
</feature>
<dbReference type="EMBL" id="CP136594">
    <property type="protein sequence ID" value="WOE75986.1"/>
    <property type="molecule type" value="Genomic_DNA"/>
</dbReference>
<dbReference type="SMART" id="SM00671">
    <property type="entry name" value="SEL1"/>
    <property type="match status" value="1"/>
</dbReference>
<dbReference type="Proteomes" id="UP001302429">
    <property type="component" value="Chromosome"/>
</dbReference>
<sequence>MAHPFPKASRITALLALITATACAAPGEYYGIDLTAPTLTDEERTIQSLASRAKAGDKKAQLDLGIRFEEGRGVRQNRKTARKLYSQAARDTGGLIWVYSPPVGNGTQGRVIPLDTGPKQVGLTEAKRRLEGME</sequence>
<name>A0AA97F892_9SPHN</name>
<accession>A0AA97F892</accession>
<dbReference type="PROSITE" id="PS51257">
    <property type="entry name" value="PROKAR_LIPOPROTEIN"/>
    <property type="match status" value="1"/>
</dbReference>
<reference evidence="2 3" key="1">
    <citation type="submission" date="2023-10" db="EMBL/GenBank/DDBJ databases">
        <title>Complete genome sequence of a Sphingomonadaceae bacterium.</title>
        <authorList>
            <person name="Yan C."/>
        </authorList>
    </citation>
    <scope>NUCLEOTIDE SEQUENCE [LARGE SCALE GENOMIC DNA]</scope>
    <source>
        <strain evidence="2 3">SCSIO 66989</strain>
    </source>
</reference>
<dbReference type="RefSeq" id="WP_317083351.1">
    <property type="nucleotide sequence ID" value="NZ_CP136594.1"/>
</dbReference>
<evidence type="ECO:0000256" key="1">
    <source>
        <dbReference type="SAM" id="SignalP"/>
    </source>
</evidence>
<evidence type="ECO:0000313" key="2">
    <source>
        <dbReference type="EMBL" id="WOE75986.1"/>
    </source>
</evidence>
<dbReference type="InterPro" id="IPR011990">
    <property type="entry name" value="TPR-like_helical_dom_sf"/>
</dbReference>
<evidence type="ECO:0000313" key="3">
    <source>
        <dbReference type="Proteomes" id="UP001302429"/>
    </source>
</evidence>
<dbReference type="AlphaFoldDB" id="A0AA97F892"/>
<keyword evidence="1" id="KW-0732">Signal</keyword>
<dbReference type="KEGG" id="acoa:RB602_04515"/>
<keyword evidence="3" id="KW-1185">Reference proteome</keyword>
<protein>
    <recommendedName>
        <fullName evidence="4">Sel1 repeat family protein</fullName>
    </recommendedName>
</protein>
<dbReference type="SUPFAM" id="SSF81901">
    <property type="entry name" value="HCP-like"/>
    <property type="match status" value="1"/>
</dbReference>
<gene>
    <name evidence="2" type="ORF">RB602_04515</name>
</gene>
<dbReference type="Gene3D" id="1.25.40.10">
    <property type="entry name" value="Tetratricopeptide repeat domain"/>
    <property type="match status" value="1"/>
</dbReference>
<dbReference type="InterPro" id="IPR006597">
    <property type="entry name" value="Sel1-like"/>
</dbReference>
<evidence type="ECO:0008006" key="4">
    <source>
        <dbReference type="Google" id="ProtNLM"/>
    </source>
</evidence>
<feature type="chain" id="PRO_5041686716" description="Sel1 repeat family protein" evidence="1">
    <location>
        <begin position="25"/>
        <end position="134"/>
    </location>
</feature>
<organism evidence="2 3">
    <name type="scientific">Alterisphingorhabdus coralli</name>
    <dbReference type="NCBI Taxonomy" id="3071408"/>
    <lineage>
        <taxon>Bacteria</taxon>
        <taxon>Pseudomonadati</taxon>
        <taxon>Pseudomonadota</taxon>
        <taxon>Alphaproteobacteria</taxon>
        <taxon>Sphingomonadales</taxon>
        <taxon>Sphingomonadaceae</taxon>
        <taxon>Alterisphingorhabdus (ex Yan et al. 2024)</taxon>
    </lineage>
</organism>
<proteinExistence type="predicted"/>